<dbReference type="PANTHER" id="PTHR11319:SF35">
    <property type="entry name" value="OUTER MEMBRANE PROTEIN PMPC-RELATED"/>
    <property type="match status" value="1"/>
</dbReference>
<dbReference type="InterPro" id="IPR012334">
    <property type="entry name" value="Pectin_lyas_fold"/>
</dbReference>
<accession>A0ABV6YJY7</accession>
<sequence length="723" mass="76128">MYVRQALAIAAFIFLGPATSPRASRTDLSRGVLIAHYTPSIVYSELEENWYAPYFTSSDAIYDDEDQNVYIDRSDGYSVWYVLAAWDEAKAFCAVVFGLGDFSMSDYHVEAGVACVPPGEGWLELPTAGWPGPNEGIAVTNYDTWFGHLVPVYGFAGYAYYETGIPLSVSPVTGAAAFTNCEGVPVDFPAACLGTMGVLNPDLGVECHVDEERVCCVGPVCSIVTESVCVDHLSGTWYPERTECDPNPCGNNIEERVCCVGPVCSIVTESVCVDHLSGTWYPERTECDPNPCGNNIYLLQPDGLGDFPTIQTAIDAAADGDIIELADGLFAGDGNRDIDFLGKALTVRSQSGDPEACIIDCDGSAGSPHRGFAFRTGEGPGSVLEGLTITGGVVSGSDEFGGAVICDGASPTIVGCIFLENVASDGGGMYCIECSPTILNCAFLQNTALEGGGLKCYSSHVSLAGCSFTGNTATDMGGGMSAVLSSPQITSCSFLENTAPTWAGGCFLSSTTAVLTGCTFSANSTDGRGGGLLCIGGHDRLINCTFFGNEALEGSGVCSAWHGDISLENTLIAYGIGNMAVYHSIYSNAELSCCNIYGNEGGNWAGMIGVQRHLRGNLYGKPLFCDPDGGDFSLSECSPCAPFTPPNEECDLIGAWPVACVCEILPCCVGQECHLVPYEVCNSMGGDWVIDPPQASCEPNPCLTPTLKTSWGGIKAMFRETVK</sequence>
<gene>
    <name evidence="1" type="ORF">ACFL6M_02420</name>
</gene>
<dbReference type="Proteomes" id="UP001593833">
    <property type="component" value="Unassembled WGS sequence"/>
</dbReference>
<dbReference type="Gene3D" id="2.160.20.10">
    <property type="entry name" value="Single-stranded right-handed beta-helix, Pectin lyase-like"/>
    <property type="match status" value="1"/>
</dbReference>
<evidence type="ECO:0000313" key="2">
    <source>
        <dbReference type="Proteomes" id="UP001593833"/>
    </source>
</evidence>
<dbReference type="PANTHER" id="PTHR11319">
    <property type="entry name" value="G PROTEIN-COUPLED RECEPTOR-RELATED"/>
    <property type="match status" value="1"/>
</dbReference>
<evidence type="ECO:0000313" key="1">
    <source>
        <dbReference type="EMBL" id="MFC1572431.1"/>
    </source>
</evidence>
<dbReference type="SUPFAM" id="SSF51126">
    <property type="entry name" value="Pectin lyase-like"/>
    <property type="match status" value="1"/>
</dbReference>
<dbReference type="InterPro" id="IPR011050">
    <property type="entry name" value="Pectin_lyase_fold/virulence"/>
</dbReference>
<comment type="caution">
    <text evidence="1">The sequence shown here is derived from an EMBL/GenBank/DDBJ whole genome shotgun (WGS) entry which is preliminary data.</text>
</comment>
<dbReference type="EMBL" id="JBHPKH010000016">
    <property type="protein sequence ID" value="MFC1572431.1"/>
    <property type="molecule type" value="Genomic_DNA"/>
</dbReference>
<name>A0ABV6YJY7_UNCEI</name>
<keyword evidence="2" id="KW-1185">Reference proteome</keyword>
<reference evidence="1 2" key="1">
    <citation type="submission" date="2024-09" db="EMBL/GenBank/DDBJ databases">
        <authorList>
            <person name="D'Angelo T."/>
        </authorList>
    </citation>
    <scope>NUCLEOTIDE SEQUENCE [LARGE SCALE GENOMIC DNA]</scope>
    <source>
        <strain evidence="1">SAG AM-320-E07</strain>
    </source>
</reference>
<protein>
    <submittedName>
        <fullName evidence="1">Right-handed parallel beta-helix repeat-containing protein</fullName>
    </submittedName>
</protein>
<proteinExistence type="predicted"/>
<organism evidence="1 2">
    <name type="scientific">Eiseniibacteriota bacterium</name>
    <dbReference type="NCBI Taxonomy" id="2212470"/>
    <lineage>
        <taxon>Bacteria</taxon>
        <taxon>Candidatus Eiseniibacteriota</taxon>
    </lineage>
</organism>